<protein>
    <submittedName>
        <fullName evidence="1">Uncharacterized protein</fullName>
    </submittedName>
</protein>
<dbReference type="EnsemblMetazoa" id="AMEM003474-RA">
    <property type="protein sequence ID" value="AMEM003474-PA"/>
    <property type="gene ID" value="AMEM003474"/>
</dbReference>
<keyword evidence="2" id="KW-1185">Reference proteome</keyword>
<dbReference type="AlphaFoldDB" id="A0A182UTQ2"/>
<organism evidence="1 2">
    <name type="scientific">Anopheles merus</name>
    <name type="common">Mosquito</name>
    <dbReference type="NCBI Taxonomy" id="30066"/>
    <lineage>
        <taxon>Eukaryota</taxon>
        <taxon>Metazoa</taxon>
        <taxon>Ecdysozoa</taxon>
        <taxon>Arthropoda</taxon>
        <taxon>Hexapoda</taxon>
        <taxon>Insecta</taxon>
        <taxon>Pterygota</taxon>
        <taxon>Neoptera</taxon>
        <taxon>Endopterygota</taxon>
        <taxon>Diptera</taxon>
        <taxon>Nematocera</taxon>
        <taxon>Culicoidea</taxon>
        <taxon>Culicidae</taxon>
        <taxon>Anophelinae</taxon>
        <taxon>Anopheles</taxon>
    </lineage>
</organism>
<sequence length="142" mass="15741">MAYMQQQGSSSSQDESRVPITILGCSTSVSSVTENSWSLWGYGTGCARWPTVVVTVRFDRRSGPMPSLVLPVLLTPLALIRFATEADGGAERDDLWQQRTAVHRPAPPSPVPPQQQQQQQIRWLTLPASRFIEARNPLCHQA</sequence>
<dbReference type="VEuPathDB" id="VectorBase:AMEM003474"/>
<accession>A0A182UTQ2</accession>
<name>A0A182UTQ2_ANOME</name>
<reference evidence="1" key="1">
    <citation type="submission" date="2020-05" db="UniProtKB">
        <authorList>
            <consortium name="EnsemblMetazoa"/>
        </authorList>
    </citation>
    <scope>IDENTIFICATION</scope>
    <source>
        <strain evidence="1">MAF</strain>
    </source>
</reference>
<proteinExistence type="predicted"/>
<evidence type="ECO:0000313" key="2">
    <source>
        <dbReference type="Proteomes" id="UP000075903"/>
    </source>
</evidence>
<dbReference type="Proteomes" id="UP000075903">
    <property type="component" value="Unassembled WGS sequence"/>
</dbReference>
<evidence type="ECO:0000313" key="1">
    <source>
        <dbReference type="EnsemblMetazoa" id="AMEM003474-PA"/>
    </source>
</evidence>